<dbReference type="OrthoDB" id="7409377at2"/>
<sequence>MANQIARNFVAIGHDRAVLATADHIDSFWDPRMKAGIFAGDRSSLDPIAAAAIDHLQQHGDPGPQTRATEFAKKGDLHNSDAG</sequence>
<name>A0A0G9N023_9SPHN</name>
<organism evidence="2 3">
    <name type="scientific">Aurantiacibacter luteus</name>
    <dbReference type="NCBI Taxonomy" id="1581420"/>
    <lineage>
        <taxon>Bacteria</taxon>
        <taxon>Pseudomonadati</taxon>
        <taxon>Pseudomonadota</taxon>
        <taxon>Alphaproteobacteria</taxon>
        <taxon>Sphingomonadales</taxon>
        <taxon>Erythrobacteraceae</taxon>
        <taxon>Aurantiacibacter</taxon>
    </lineage>
</organism>
<dbReference type="Proteomes" id="UP000053464">
    <property type="component" value="Unassembled WGS sequence"/>
</dbReference>
<accession>A0A0G9N023</accession>
<evidence type="ECO:0000313" key="2">
    <source>
        <dbReference type="EMBL" id="KLE34893.1"/>
    </source>
</evidence>
<reference evidence="2 3" key="1">
    <citation type="submission" date="2015-04" db="EMBL/GenBank/DDBJ databases">
        <title>The draft genome sequence of Erythrobacter luteus KA37.</title>
        <authorList>
            <person name="Zhuang L."/>
            <person name="Liu Y."/>
            <person name="Shao Z."/>
        </authorList>
    </citation>
    <scope>NUCLEOTIDE SEQUENCE [LARGE SCALE GENOMIC DNA]</scope>
    <source>
        <strain evidence="2 3">KA37</strain>
    </source>
</reference>
<evidence type="ECO:0008006" key="4">
    <source>
        <dbReference type="Google" id="ProtNLM"/>
    </source>
</evidence>
<keyword evidence="3" id="KW-1185">Reference proteome</keyword>
<proteinExistence type="predicted"/>
<gene>
    <name evidence="2" type="ORF">AAW00_10235</name>
</gene>
<evidence type="ECO:0000256" key="1">
    <source>
        <dbReference type="SAM" id="MobiDB-lite"/>
    </source>
</evidence>
<dbReference type="AlphaFoldDB" id="A0A0G9N023"/>
<dbReference type="Pfam" id="PF11390">
    <property type="entry name" value="FdsD"/>
    <property type="match status" value="1"/>
</dbReference>
<evidence type="ECO:0000313" key="3">
    <source>
        <dbReference type="Proteomes" id="UP000053464"/>
    </source>
</evidence>
<protein>
    <recommendedName>
        <fullName evidence="4">Formate dehydrogenase</fullName>
    </recommendedName>
</protein>
<dbReference type="InterPro" id="IPR021074">
    <property type="entry name" value="Formate_DH_dsu"/>
</dbReference>
<feature type="region of interest" description="Disordered" evidence="1">
    <location>
        <begin position="57"/>
        <end position="83"/>
    </location>
</feature>
<feature type="compositionally biased region" description="Basic and acidic residues" evidence="1">
    <location>
        <begin position="70"/>
        <end position="83"/>
    </location>
</feature>
<comment type="caution">
    <text evidence="2">The sequence shown here is derived from an EMBL/GenBank/DDBJ whole genome shotgun (WGS) entry which is preliminary data.</text>
</comment>
<dbReference type="STRING" id="1581420.AAW00_10235"/>
<dbReference type="PATRIC" id="fig|1581420.6.peg.2098"/>
<dbReference type="EMBL" id="LBHB01000002">
    <property type="protein sequence ID" value="KLE34893.1"/>
    <property type="molecule type" value="Genomic_DNA"/>
</dbReference>